<keyword evidence="1" id="KW-1133">Transmembrane helix</keyword>
<dbReference type="RefSeq" id="WP_165400141.1">
    <property type="nucleotide sequence ID" value="NZ_SGXD01000001.1"/>
</dbReference>
<keyword evidence="1" id="KW-0472">Membrane</keyword>
<proteinExistence type="predicted"/>
<dbReference type="AlphaFoldDB" id="A0A4V2F573"/>
<sequence>MSEVDLEEAFARLAARTPVVEPFGLAARARAGSDRRRRWARTGVAAAVAVLLSATVGLARAAIVEREAPVRPAPAATAPAVELPPVPRDPLPLRGNPVRAARLVVGRTAGGTASTLVLGAHGEGYRVLPGALPLAEATRSGCLPSLSPDGTEVACVRQAGHVEVVALASGAVRSFTIAGGTRTPVWWSPDGKRFATLTGQGTSSVGGKTVLNARGDLVIVDLRGGTSRFRLAHAGSALAWSPDGKRIAVAFGGTVQGLAIYDARSAAAEQVLPFETYRSARQRGHASLFADSGVLFTADGRDLQVVSYSGGDGKPPYSLVTLDSSGRVVGGARLQNVREGGPPLLLGRDGQAVLAQSVGTLVVPPQVILVDPTTGRSSPLVVGSSTVAPATPVSSASKVSGAWRYGGNPIAVPR</sequence>
<name>A0A4V2F573_9ACTN</name>
<feature type="transmembrane region" description="Helical" evidence="1">
    <location>
        <begin position="43"/>
        <end position="63"/>
    </location>
</feature>
<dbReference type="Proteomes" id="UP000293638">
    <property type="component" value="Unassembled WGS sequence"/>
</dbReference>
<accession>A0A4V2F573</accession>
<comment type="caution">
    <text evidence="2">The sequence shown here is derived from an EMBL/GenBank/DDBJ whole genome shotgun (WGS) entry which is preliminary data.</text>
</comment>
<dbReference type="EMBL" id="SGXD01000001">
    <property type="protein sequence ID" value="RZS91819.1"/>
    <property type="molecule type" value="Genomic_DNA"/>
</dbReference>
<dbReference type="Gene3D" id="2.120.10.30">
    <property type="entry name" value="TolB, C-terminal domain"/>
    <property type="match status" value="1"/>
</dbReference>
<keyword evidence="3" id="KW-1185">Reference proteome</keyword>
<keyword evidence="1" id="KW-0812">Transmembrane</keyword>
<protein>
    <submittedName>
        <fullName evidence="2">WD40 repeat protein</fullName>
    </submittedName>
</protein>
<dbReference type="InterPro" id="IPR011042">
    <property type="entry name" value="6-blade_b-propeller_TolB-like"/>
</dbReference>
<evidence type="ECO:0000313" key="2">
    <source>
        <dbReference type="EMBL" id="RZS91819.1"/>
    </source>
</evidence>
<dbReference type="SUPFAM" id="SSF82171">
    <property type="entry name" value="DPP6 N-terminal domain-like"/>
    <property type="match status" value="1"/>
</dbReference>
<reference evidence="2 3" key="1">
    <citation type="submission" date="2019-02" db="EMBL/GenBank/DDBJ databases">
        <title>Genomic Encyclopedia of Type Strains, Phase IV (KMG-IV): sequencing the most valuable type-strain genomes for metagenomic binning, comparative biology and taxonomic classification.</title>
        <authorList>
            <person name="Goeker M."/>
        </authorList>
    </citation>
    <scope>NUCLEOTIDE SEQUENCE [LARGE SCALE GENOMIC DNA]</scope>
    <source>
        <strain evidence="2 3">DSM 45622</strain>
    </source>
</reference>
<evidence type="ECO:0000256" key="1">
    <source>
        <dbReference type="SAM" id="Phobius"/>
    </source>
</evidence>
<organism evidence="2 3">
    <name type="scientific">Motilibacter rhizosphaerae</name>
    <dbReference type="NCBI Taxonomy" id="598652"/>
    <lineage>
        <taxon>Bacteria</taxon>
        <taxon>Bacillati</taxon>
        <taxon>Actinomycetota</taxon>
        <taxon>Actinomycetes</taxon>
        <taxon>Motilibacterales</taxon>
        <taxon>Motilibacteraceae</taxon>
        <taxon>Motilibacter</taxon>
    </lineage>
</organism>
<evidence type="ECO:0000313" key="3">
    <source>
        <dbReference type="Proteomes" id="UP000293638"/>
    </source>
</evidence>
<gene>
    <name evidence="2" type="ORF">EV189_1071</name>
</gene>